<feature type="transmembrane region" description="Helical" evidence="6">
    <location>
        <begin position="44"/>
        <end position="64"/>
    </location>
</feature>
<organism evidence="8 9">
    <name type="scientific">Paenibacillus hemerocallicola</name>
    <dbReference type="NCBI Taxonomy" id="1172614"/>
    <lineage>
        <taxon>Bacteria</taxon>
        <taxon>Bacillati</taxon>
        <taxon>Bacillota</taxon>
        <taxon>Bacilli</taxon>
        <taxon>Bacillales</taxon>
        <taxon>Paenibacillaceae</taxon>
        <taxon>Paenibacillus</taxon>
    </lineage>
</organism>
<proteinExistence type="inferred from homology"/>
<keyword evidence="4 6" id="KW-1133">Transmembrane helix</keyword>
<dbReference type="GO" id="GO:0005886">
    <property type="term" value="C:plasma membrane"/>
    <property type="evidence" value="ECO:0007669"/>
    <property type="project" value="TreeGrafter"/>
</dbReference>
<keyword evidence="9" id="KW-1185">Reference proteome</keyword>
<dbReference type="RefSeq" id="WP_139605028.1">
    <property type="nucleotide sequence ID" value="NZ_VDCQ01000042.1"/>
</dbReference>
<evidence type="ECO:0000256" key="2">
    <source>
        <dbReference type="ARBA" id="ARBA00009399"/>
    </source>
</evidence>
<evidence type="ECO:0000256" key="3">
    <source>
        <dbReference type="ARBA" id="ARBA00022692"/>
    </source>
</evidence>
<dbReference type="GO" id="GO:0000271">
    <property type="term" value="P:polysaccharide biosynthetic process"/>
    <property type="evidence" value="ECO:0007669"/>
    <property type="project" value="InterPro"/>
</dbReference>
<comment type="caution">
    <text evidence="8">The sequence shown here is derived from an EMBL/GenBank/DDBJ whole genome shotgun (WGS) entry which is preliminary data.</text>
</comment>
<dbReference type="PANTHER" id="PTHR38459">
    <property type="entry name" value="PROPHAGE BACTOPRENOL-LINKED GLUCOSE TRANSLOCASE HOMOLOG"/>
    <property type="match status" value="1"/>
</dbReference>
<feature type="transmembrane region" description="Helical" evidence="6">
    <location>
        <begin position="84"/>
        <end position="109"/>
    </location>
</feature>
<reference evidence="8 9" key="1">
    <citation type="submission" date="2019-05" db="EMBL/GenBank/DDBJ databases">
        <title>We sequenced the genome of Paenibacillus hemerocallicola KCTC 33185 for further insight into its adaptation and study the phylogeny of Paenibacillus.</title>
        <authorList>
            <person name="Narsing Rao M.P."/>
        </authorList>
    </citation>
    <scope>NUCLEOTIDE SEQUENCE [LARGE SCALE GENOMIC DNA]</scope>
    <source>
        <strain evidence="8 9">KCTC 33185</strain>
    </source>
</reference>
<evidence type="ECO:0000313" key="9">
    <source>
        <dbReference type="Proteomes" id="UP000307943"/>
    </source>
</evidence>
<comment type="subcellular location">
    <subcellularLocation>
        <location evidence="1">Membrane</location>
        <topology evidence="1">Multi-pass membrane protein</topology>
    </subcellularLocation>
</comment>
<evidence type="ECO:0000256" key="1">
    <source>
        <dbReference type="ARBA" id="ARBA00004141"/>
    </source>
</evidence>
<accession>A0A5C4T3W5</accession>
<dbReference type="InterPro" id="IPR051401">
    <property type="entry name" value="GtrA_CellWall_Glycosyl"/>
</dbReference>
<dbReference type="Pfam" id="PF04138">
    <property type="entry name" value="GtrA_DPMS_TM"/>
    <property type="match status" value="1"/>
</dbReference>
<dbReference type="AlphaFoldDB" id="A0A5C4T3W5"/>
<sequence length="156" mass="16976">MRLLLAAKLPAILTGSFLRFLLVGVFNTIVGLSIMAFLLHVAGIGYWASTFLGNAVGALVSYMLNKRFTFRSKAKVAGSLWKFLLVTLVCYGLSYGIGLYGGLLIAAVLPWFPDNRVHDAATLLGTGLYTITNYLGHKYFSFRTEPSVRSQAGESS</sequence>
<dbReference type="Proteomes" id="UP000307943">
    <property type="component" value="Unassembled WGS sequence"/>
</dbReference>
<evidence type="ECO:0000259" key="7">
    <source>
        <dbReference type="Pfam" id="PF04138"/>
    </source>
</evidence>
<dbReference type="PANTHER" id="PTHR38459:SF1">
    <property type="entry name" value="PROPHAGE BACTOPRENOL-LINKED GLUCOSE TRANSLOCASE HOMOLOG"/>
    <property type="match status" value="1"/>
</dbReference>
<dbReference type="OrthoDB" id="9812049at2"/>
<name>A0A5C4T3W5_9BACL</name>
<protein>
    <submittedName>
        <fullName evidence="8">GtrA family protein</fullName>
    </submittedName>
</protein>
<keyword evidence="3 6" id="KW-0812">Transmembrane</keyword>
<comment type="similarity">
    <text evidence="2">Belongs to the GtrA family.</text>
</comment>
<dbReference type="InterPro" id="IPR007267">
    <property type="entry name" value="GtrA_DPMS_TM"/>
</dbReference>
<evidence type="ECO:0000256" key="5">
    <source>
        <dbReference type="ARBA" id="ARBA00023136"/>
    </source>
</evidence>
<evidence type="ECO:0000256" key="6">
    <source>
        <dbReference type="SAM" id="Phobius"/>
    </source>
</evidence>
<feature type="domain" description="GtrA/DPMS transmembrane" evidence="7">
    <location>
        <begin position="19"/>
        <end position="142"/>
    </location>
</feature>
<gene>
    <name evidence="8" type="ORF">FE784_25180</name>
</gene>
<evidence type="ECO:0000313" key="8">
    <source>
        <dbReference type="EMBL" id="TNJ63475.1"/>
    </source>
</evidence>
<evidence type="ECO:0000256" key="4">
    <source>
        <dbReference type="ARBA" id="ARBA00022989"/>
    </source>
</evidence>
<feature type="transmembrane region" description="Helical" evidence="6">
    <location>
        <begin position="20"/>
        <end position="38"/>
    </location>
</feature>
<keyword evidence="5 6" id="KW-0472">Membrane</keyword>
<dbReference type="EMBL" id="VDCQ01000042">
    <property type="protein sequence ID" value="TNJ63475.1"/>
    <property type="molecule type" value="Genomic_DNA"/>
</dbReference>